<evidence type="ECO:0000313" key="5">
    <source>
        <dbReference type="EMBL" id="NHC15916.1"/>
    </source>
</evidence>
<feature type="domain" description="P/Homo B" evidence="4">
    <location>
        <begin position="572"/>
        <end position="694"/>
    </location>
</feature>
<dbReference type="Proteomes" id="UP000800981">
    <property type="component" value="Unassembled WGS sequence"/>
</dbReference>
<sequence>MSISRALQTVTRAVAVTAAATAVITGALGAGAAAASADVAADSSTVSTTAAVDLSTRAGSLAFFRSDYTPSPAAGWTGNAGGCVAGTTSQAFKDSVAKRINYFRAMAGVPASTTIDPTTSAKAQQAALMMSAKGALSHTPDAAWPCNTADGTQAALKSNLSLGSSGADAITAYMKDGGAGNTAVGHRRWVLYPQTQKFGTGDVPTGTQANSLWVTDANAGGPRPAVRTGHVAWPPAGYVPINVIFQRWSLSYPGANFTNATVTMTRDGVAYAVAKQPVTTGYGENTLVWQVPDIADGATMAAPAADVRFTVSITGVTGTNVPTSFNYTVTAFDPDPKPDLVVTDITANPVSPKSGDAVTFSAVIKNIGNGPSPAGVANTVQFTADNYLAGTATTTASLPVGASTTVTASGSGAPWTATEGVRTVAASVDHSSSVWGGNIAETDEFNNRYQESLTVAPKPQGIDLQVSSLSFAPVAPVAGQPVQFTAQVVNRGTVASGAFQVAFKVDGAQVQTGSFNGTLSPNYTTTITGTVPSSWVATAGNHTLVVTADSTNVVAENNETNNSSTVPMAVATVPTTPAPGAQTYTNAGDVTIPDAGAAVTSAISVSGRTGTTSVVKVTGTIKHTFRGDLVVDLLAPDGSAYNIKASSTTDGADDVVLDLQVPVSAESVNGTWKLQARDAFSADTGFIDSWSITL</sequence>
<evidence type="ECO:0000313" key="6">
    <source>
        <dbReference type="Proteomes" id="UP000800981"/>
    </source>
</evidence>
<evidence type="ECO:0000256" key="2">
    <source>
        <dbReference type="ARBA" id="ARBA00022801"/>
    </source>
</evidence>
<dbReference type="SUPFAM" id="SSF55797">
    <property type="entry name" value="PR-1-like"/>
    <property type="match status" value="1"/>
</dbReference>
<dbReference type="Pfam" id="PF01483">
    <property type="entry name" value="P_proprotein"/>
    <property type="match status" value="1"/>
</dbReference>
<dbReference type="InterPro" id="IPR014044">
    <property type="entry name" value="CAP_dom"/>
</dbReference>
<organism evidence="5 6">
    <name type="scientific">Motilibacter deserti</name>
    <dbReference type="NCBI Taxonomy" id="2714956"/>
    <lineage>
        <taxon>Bacteria</taxon>
        <taxon>Bacillati</taxon>
        <taxon>Actinomycetota</taxon>
        <taxon>Actinomycetes</taxon>
        <taxon>Motilibacterales</taxon>
        <taxon>Motilibacteraceae</taxon>
        <taxon>Motilibacter</taxon>
    </lineage>
</organism>
<dbReference type="RefSeq" id="WP_166284399.1">
    <property type="nucleotide sequence ID" value="NZ_JAANNP010000069.1"/>
</dbReference>
<keyword evidence="2" id="KW-0378">Hydrolase</keyword>
<protein>
    <recommendedName>
        <fullName evidence="4">P/Homo B domain-containing protein</fullName>
    </recommendedName>
</protein>
<dbReference type="InterPro" id="IPR002884">
    <property type="entry name" value="P_dom"/>
</dbReference>
<dbReference type="PROSITE" id="PS51829">
    <property type="entry name" value="P_HOMO_B"/>
    <property type="match status" value="1"/>
</dbReference>
<name>A0ABX0H232_9ACTN</name>
<dbReference type="InterPro" id="IPR011635">
    <property type="entry name" value="CARDB"/>
</dbReference>
<feature type="chain" id="PRO_5047307747" description="P/Homo B domain-containing protein" evidence="3">
    <location>
        <begin position="33"/>
        <end position="694"/>
    </location>
</feature>
<gene>
    <name evidence="5" type="ORF">G9H71_19210</name>
</gene>
<feature type="signal peptide" evidence="3">
    <location>
        <begin position="1"/>
        <end position="32"/>
    </location>
</feature>
<accession>A0ABX0H232</accession>
<dbReference type="Pfam" id="PF00188">
    <property type="entry name" value="CAP"/>
    <property type="match status" value="1"/>
</dbReference>
<dbReference type="InterPro" id="IPR013783">
    <property type="entry name" value="Ig-like_fold"/>
</dbReference>
<dbReference type="Gene3D" id="2.60.120.260">
    <property type="entry name" value="Galactose-binding domain-like"/>
    <property type="match status" value="1"/>
</dbReference>
<dbReference type="Gene3D" id="3.40.33.10">
    <property type="entry name" value="CAP"/>
    <property type="match status" value="1"/>
</dbReference>
<proteinExistence type="predicted"/>
<keyword evidence="3" id="KW-0732">Signal</keyword>
<keyword evidence="6" id="KW-1185">Reference proteome</keyword>
<dbReference type="InterPro" id="IPR008979">
    <property type="entry name" value="Galactose-bd-like_sf"/>
</dbReference>
<evidence type="ECO:0000256" key="1">
    <source>
        <dbReference type="ARBA" id="ARBA00022670"/>
    </source>
</evidence>
<dbReference type="InterPro" id="IPR035940">
    <property type="entry name" value="CAP_sf"/>
</dbReference>
<dbReference type="EMBL" id="JAANNP010000069">
    <property type="protein sequence ID" value="NHC15916.1"/>
    <property type="molecule type" value="Genomic_DNA"/>
</dbReference>
<dbReference type="SUPFAM" id="SSF49785">
    <property type="entry name" value="Galactose-binding domain-like"/>
    <property type="match status" value="1"/>
</dbReference>
<dbReference type="Gene3D" id="2.60.40.10">
    <property type="entry name" value="Immunoglobulins"/>
    <property type="match status" value="2"/>
</dbReference>
<dbReference type="Pfam" id="PF07705">
    <property type="entry name" value="CARDB"/>
    <property type="match status" value="2"/>
</dbReference>
<comment type="caution">
    <text evidence="5">The sequence shown here is derived from an EMBL/GenBank/DDBJ whole genome shotgun (WGS) entry which is preliminary data.</text>
</comment>
<evidence type="ECO:0000259" key="4">
    <source>
        <dbReference type="PROSITE" id="PS51829"/>
    </source>
</evidence>
<reference evidence="5 6" key="1">
    <citation type="submission" date="2020-03" db="EMBL/GenBank/DDBJ databases">
        <title>Two novel Motilibacter sp.</title>
        <authorList>
            <person name="Liu S."/>
        </authorList>
    </citation>
    <scope>NUCLEOTIDE SEQUENCE [LARGE SCALE GENOMIC DNA]</scope>
    <source>
        <strain evidence="5 6">E257</strain>
    </source>
</reference>
<keyword evidence="1" id="KW-0645">Protease</keyword>
<evidence type="ECO:0000256" key="3">
    <source>
        <dbReference type="SAM" id="SignalP"/>
    </source>
</evidence>